<keyword evidence="7" id="KW-0788">Thiol protease</keyword>
<dbReference type="PANTHER" id="PTHR21646:SF20">
    <property type="entry name" value="UBIQUITIN CARBOXYL-TERMINAL HYDROLASE 43"/>
    <property type="match status" value="1"/>
</dbReference>
<keyword evidence="11" id="KW-1185">Reference proteome</keyword>
<dbReference type="PROSITE" id="PS00973">
    <property type="entry name" value="USP_2"/>
    <property type="match status" value="1"/>
</dbReference>
<proteinExistence type="inferred from homology"/>
<accession>A0AAU9Z248</accession>
<dbReference type="EC" id="3.4.19.12" evidence="3"/>
<evidence type="ECO:0000313" key="11">
    <source>
        <dbReference type="Proteomes" id="UP001152836"/>
    </source>
</evidence>
<gene>
    <name evidence="10" type="primary">Usp43</name>
    <name evidence="10" type="ORF">PHOROB_LOCUS4274</name>
</gene>
<dbReference type="InterPro" id="IPR018200">
    <property type="entry name" value="USP_CS"/>
</dbReference>
<dbReference type="FunFam" id="3.90.70.10:FF:000048">
    <property type="entry name" value="Ubiquitin carboxyl-terminal hydrolase 31"/>
    <property type="match status" value="1"/>
</dbReference>
<dbReference type="CTD" id="124739"/>
<keyword evidence="6" id="KW-0378">Hydrolase</keyword>
<evidence type="ECO:0000256" key="3">
    <source>
        <dbReference type="ARBA" id="ARBA00012759"/>
    </source>
</evidence>
<dbReference type="InterPro" id="IPR001394">
    <property type="entry name" value="Peptidase_C19_UCH"/>
</dbReference>
<dbReference type="KEGG" id="prob:127219109"/>
<comment type="similarity">
    <text evidence="2">Belongs to the peptidase C19 family.</text>
</comment>
<organism evidence="10 11">
    <name type="scientific">Phodopus roborovskii</name>
    <name type="common">Roborovski's desert hamster</name>
    <name type="synonym">Cricetulus roborovskii</name>
    <dbReference type="NCBI Taxonomy" id="109678"/>
    <lineage>
        <taxon>Eukaryota</taxon>
        <taxon>Metazoa</taxon>
        <taxon>Chordata</taxon>
        <taxon>Craniata</taxon>
        <taxon>Vertebrata</taxon>
        <taxon>Euteleostomi</taxon>
        <taxon>Mammalia</taxon>
        <taxon>Eutheria</taxon>
        <taxon>Euarchontoglires</taxon>
        <taxon>Glires</taxon>
        <taxon>Rodentia</taxon>
        <taxon>Myomorpha</taxon>
        <taxon>Muroidea</taxon>
        <taxon>Cricetidae</taxon>
        <taxon>Cricetinae</taxon>
        <taxon>Phodopus</taxon>
    </lineage>
</organism>
<feature type="compositionally biased region" description="Pro residues" evidence="8">
    <location>
        <begin position="45"/>
        <end position="54"/>
    </location>
</feature>
<evidence type="ECO:0000256" key="1">
    <source>
        <dbReference type="ARBA" id="ARBA00000707"/>
    </source>
</evidence>
<sequence>MDPGVGDTLEERPPAPRPRRRRSLRRLLSRFLLALGSRSCSGDSPPGPRPPAQPGPYDGDGDGGFACAPGPAPAAPGSPGPDRPLRPQPQLSAGDGSRPPGAQGLKNHGNTCFMNAVVQCLSNTDLLAEFLALGLYRAAPGRAEVTEQLAALVRALWTREYTPQLSAEFKNAVSKYGSQFQGNSQHDALEFLLWLLDRVHEDLEGSAHGPVSEQLPPDASKASEDLRPSAAPLSLGPSFVQSHFQAQYRSSLTCPHCLKQSNTFDPFLCVSLPIPLRQTRFLSVTLVFSSKSQRFLRVGLAVPILSTVAALRKMVAEEGGVSAEEVILVELYPNGFQRSFFDEEDLNTIAEGDNVYAFQVPPLPGPGTLSAHPPSGLSVSPRLAVRDSQGFSKPLHSERVLFLFCNLVGSGQQASRFGPPFLIREDRTISWAQLQQCILSKVRCLMRSEAPAQDLGTLFSIRVVGLSLACSYLSPQDSRPLCHWAVDRALHLRRPGGPPHVKLAVEWDSSVTERLFGSLQEERVQDADSVWRQQQAHQQPSCTLDECFQSYTKEEQLAQDDAWKCPHCQVLQQGVVKLSLWTLPDILIIHLKRFCQVGERRNKLSTLVKFPLSGLNMAPHVARRSTTNSKAGPGPWSSWKQPICLPTTYPMDFLYDLYAVCNHHGSLQGGHYTAYCRNSLDGQWYSYDDSTVEPLREDEVSTRGAYILFYQKRNSIPPWSASSSMRGSTSSSLSDHWLMRLGSHNNSTRGSLLSWSSAPCSSIARVPDSPVFTNGVCHQDKGGAESRPLVRGVGGRSISMKVPPASRSRHGPFKTMPLRWSFGHREKRPGASVELVEYLESRRRPRSTSQSIVPLLTRAAGGDEKSPSPRLDGTLPARNEDSGRAMSQGATGMPLSSCHLNHHPALGSLDDGLNTARTRTGNANQDIKLPKKFDLPLTVMPAVGDEKPARPEGQKMTTWKGSGQVGSQSSPPSPSTGLLRNFKDNGPGTLPKMKARAAVEERAPDKDKGQGTFTLLKSVFWKKEHKRAVRAESSPTAPPVSLVCDRLSPAMNEQARASSPALRIRESPARGLGYHMERDIRSAPSSLHLPRKASRPPRASTAGTSQKTIPGEQISYGTLQRVKYHTLSLGRKKSLPESSF</sequence>
<feature type="region of interest" description="Disordered" evidence="8">
    <location>
        <begin position="1076"/>
        <end position="1114"/>
    </location>
</feature>
<dbReference type="PANTHER" id="PTHR21646">
    <property type="entry name" value="UBIQUITIN CARBOXYL-TERMINAL HYDROLASE"/>
    <property type="match status" value="1"/>
</dbReference>
<dbReference type="GeneID" id="127219109"/>
<name>A0AAU9Z248_PHORO</name>
<dbReference type="GO" id="GO:0004843">
    <property type="term" value="F:cysteine-type deubiquitinase activity"/>
    <property type="evidence" value="ECO:0007669"/>
    <property type="project" value="UniProtKB-EC"/>
</dbReference>
<dbReference type="Pfam" id="PF00443">
    <property type="entry name" value="UCH"/>
    <property type="match status" value="1"/>
</dbReference>
<dbReference type="AlphaFoldDB" id="A0AAU9Z248"/>
<feature type="compositionally biased region" description="Basic and acidic residues" evidence="8">
    <location>
        <begin position="944"/>
        <end position="953"/>
    </location>
</feature>
<keyword evidence="5" id="KW-0833">Ubl conjugation pathway</keyword>
<dbReference type="FunFam" id="3.90.70.10:FF:000046">
    <property type="entry name" value="ubiquitin carboxyl-terminal hydrolase 31"/>
    <property type="match status" value="1"/>
</dbReference>
<dbReference type="GO" id="GO:0016579">
    <property type="term" value="P:protein deubiquitination"/>
    <property type="evidence" value="ECO:0007669"/>
    <property type="project" value="InterPro"/>
</dbReference>
<comment type="catalytic activity">
    <reaction evidence="1">
        <text>Thiol-dependent hydrolysis of ester, thioester, amide, peptide and isopeptide bonds formed by the C-terminal Gly of ubiquitin (a 76-residue protein attached to proteins as an intracellular targeting signal).</text>
        <dbReference type="EC" id="3.4.19.12"/>
    </reaction>
</comment>
<evidence type="ECO:0000256" key="2">
    <source>
        <dbReference type="ARBA" id="ARBA00009085"/>
    </source>
</evidence>
<evidence type="ECO:0000259" key="9">
    <source>
        <dbReference type="PROSITE" id="PS50235"/>
    </source>
</evidence>
<dbReference type="GO" id="GO:0006508">
    <property type="term" value="P:proteolysis"/>
    <property type="evidence" value="ECO:0007669"/>
    <property type="project" value="UniProtKB-KW"/>
</dbReference>
<feature type="region of interest" description="Disordered" evidence="8">
    <location>
        <begin position="777"/>
        <end position="812"/>
    </location>
</feature>
<dbReference type="InterPro" id="IPR050185">
    <property type="entry name" value="Ub_carboxyl-term_hydrolase"/>
</dbReference>
<feature type="region of interest" description="Disordered" evidence="8">
    <location>
        <begin position="944"/>
        <end position="990"/>
    </location>
</feature>
<comment type="caution">
    <text evidence="10">The sequence shown here is derived from an EMBL/GenBank/DDBJ whole genome shotgun (WGS) entry which is preliminary data.</text>
</comment>
<dbReference type="Proteomes" id="UP001152836">
    <property type="component" value="Unassembled WGS sequence"/>
</dbReference>
<feature type="compositionally biased region" description="Low complexity" evidence="8">
    <location>
        <begin position="29"/>
        <end position="44"/>
    </location>
</feature>
<feature type="compositionally biased region" description="Low complexity" evidence="8">
    <location>
        <begin position="961"/>
        <end position="970"/>
    </location>
</feature>
<reference evidence="10" key="1">
    <citation type="submission" date="2022-06" db="EMBL/GenBank/DDBJ databases">
        <authorList>
            <person name="Andreotti S."/>
            <person name="Wyler E."/>
        </authorList>
    </citation>
    <scope>NUCLEOTIDE SEQUENCE</scope>
</reference>
<dbReference type="SUPFAM" id="SSF54001">
    <property type="entry name" value="Cysteine proteinases"/>
    <property type="match status" value="1"/>
</dbReference>
<evidence type="ECO:0000256" key="8">
    <source>
        <dbReference type="SAM" id="MobiDB-lite"/>
    </source>
</evidence>
<evidence type="ECO:0000256" key="4">
    <source>
        <dbReference type="ARBA" id="ARBA00022670"/>
    </source>
</evidence>
<feature type="compositionally biased region" description="Pro residues" evidence="8">
    <location>
        <begin position="70"/>
        <end position="82"/>
    </location>
</feature>
<feature type="compositionally biased region" description="Basic residues" evidence="8">
    <location>
        <begin position="17"/>
        <end position="28"/>
    </location>
</feature>
<evidence type="ECO:0000313" key="10">
    <source>
        <dbReference type="EMBL" id="CAH6786157.1"/>
    </source>
</evidence>
<dbReference type="InterPro" id="IPR028889">
    <property type="entry name" value="USP"/>
</dbReference>
<protein>
    <recommendedName>
        <fullName evidence="3">ubiquitinyl hydrolase 1</fullName>
        <ecNumber evidence="3">3.4.19.12</ecNumber>
    </recommendedName>
</protein>
<evidence type="ECO:0000256" key="6">
    <source>
        <dbReference type="ARBA" id="ARBA00022801"/>
    </source>
</evidence>
<dbReference type="InterPro" id="IPR038765">
    <property type="entry name" value="Papain-like_cys_pep_sf"/>
</dbReference>
<dbReference type="CDD" id="cd02674">
    <property type="entry name" value="Peptidase_C19R"/>
    <property type="match status" value="1"/>
</dbReference>
<evidence type="ECO:0000256" key="5">
    <source>
        <dbReference type="ARBA" id="ARBA00022786"/>
    </source>
</evidence>
<dbReference type="EMBL" id="CALSGD010001391">
    <property type="protein sequence ID" value="CAH6786157.1"/>
    <property type="molecule type" value="Genomic_DNA"/>
</dbReference>
<feature type="domain" description="USP" evidence="9">
    <location>
        <begin position="103"/>
        <end position="713"/>
    </location>
</feature>
<feature type="region of interest" description="Disordered" evidence="8">
    <location>
        <begin position="840"/>
        <end position="899"/>
    </location>
</feature>
<dbReference type="PROSITE" id="PS00972">
    <property type="entry name" value="USP_1"/>
    <property type="match status" value="1"/>
</dbReference>
<dbReference type="PROSITE" id="PS50235">
    <property type="entry name" value="USP_3"/>
    <property type="match status" value="1"/>
</dbReference>
<evidence type="ECO:0000256" key="7">
    <source>
        <dbReference type="ARBA" id="ARBA00022807"/>
    </source>
</evidence>
<feature type="region of interest" description="Disordered" evidence="8">
    <location>
        <begin position="1"/>
        <end position="105"/>
    </location>
</feature>
<dbReference type="RefSeq" id="XP_051036307.1">
    <property type="nucleotide sequence ID" value="XM_051180350.1"/>
</dbReference>
<dbReference type="GO" id="GO:0005634">
    <property type="term" value="C:nucleus"/>
    <property type="evidence" value="ECO:0007669"/>
    <property type="project" value="UniProtKB-ARBA"/>
</dbReference>
<keyword evidence="4" id="KW-0645">Protease</keyword>
<feature type="region of interest" description="Disordered" evidence="8">
    <location>
        <begin position="206"/>
        <end position="228"/>
    </location>
</feature>
<dbReference type="Gene3D" id="3.90.70.10">
    <property type="entry name" value="Cysteine proteinases"/>
    <property type="match status" value="2"/>
</dbReference>